<dbReference type="AlphaFoldDB" id="A0A7J6F2M9"/>
<dbReference type="InterPro" id="IPR000933">
    <property type="entry name" value="Glyco_hydro_29"/>
</dbReference>
<name>A0A7J6F2M9_CANSA</name>
<dbReference type="PANTHER" id="PTHR10030">
    <property type="entry name" value="ALPHA-L-FUCOSIDASE"/>
    <property type="match status" value="1"/>
</dbReference>
<dbReference type="GO" id="GO:0006004">
    <property type="term" value="P:fucose metabolic process"/>
    <property type="evidence" value="ECO:0007669"/>
    <property type="project" value="TreeGrafter"/>
</dbReference>
<evidence type="ECO:0000313" key="2">
    <source>
        <dbReference type="Proteomes" id="UP000525078"/>
    </source>
</evidence>
<comment type="caution">
    <text evidence="1">The sequence shown here is derived from an EMBL/GenBank/DDBJ whole genome shotgun (WGS) entry which is preliminary data.</text>
</comment>
<evidence type="ECO:0008006" key="3">
    <source>
        <dbReference type="Google" id="ProtNLM"/>
    </source>
</evidence>
<organism evidence="1 2">
    <name type="scientific">Cannabis sativa</name>
    <name type="common">Hemp</name>
    <name type="synonym">Marijuana</name>
    <dbReference type="NCBI Taxonomy" id="3483"/>
    <lineage>
        <taxon>Eukaryota</taxon>
        <taxon>Viridiplantae</taxon>
        <taxon>Streptophyta</taxon>
        <taxon>Embryophyta</taxon>
        <taxon>Tracheophyta</taxon>
        <taxon>Spermatophyta</taxon>
        <taxon>Magnoliopsida</taxon>
        <taxon>eudicotyledons</taxon>
        <taxon>Gunneridae</taxon>
        <taxon>Pentapetalae</taxon>
        <taxon>rosids</taxon>
        <taxon>fabids</taxon>
        <taxon>Rosales</taxon>
        <taxon>Cannabaceae</taxon>
        <taxon>Cannabis</taxon>
    </lineage>
</organism>
<dbReference type="GO" id="GO:0004560">
    <property type="term" value="F:alpha-L-fucosidase activity"/>
    <property type="evidence" value="ECO:0007669"/>
    <property type="project" value="UniProtKB-EC"/>
</dbReference>
<dbReference type="Proteomes" id="UP000525078">
    <property type="component" value="Unassembled WGS sequence"/>
</dbReference>
<sequence>MNAMINSHLNVKSNRYSRGRDQDGHHWVLAECDIFIRPGWFWHASEFPKFALTLVDIYYKSAGRNCLLLLNVPPNSSSLISPEDIKVIQELSEINQNFKELVSFNVLRILETIKMEQQIVEINLEIFDVDDVWKKVANGTIVGYR</sequence>
<proteinExistence type="predicted"/>
<dbReference type="GO" id="GO:0005764">
    <property type="term" value="C:lysosome"/>
    <property type="evidence" value="ECO:0007669"/>
    <property type="project" value="TreeGrafter"/>
</dbReference>
<dbReference type="Gene3D" id="3.20.20.80">
    <property type="entry name" value="Glycosidases"/>
    <property type="match status" value="1"/>
</dbReference>
<dbReference type="GO" id="GO:0016139">
    <property type="term" value="P:glycoside catabolic process"/>
    <property type="evidence" value="ECO:0007669"/>
    <property type="project" value="TreeGrafter"/>
</dbReference>
<accession>A0A7J6F2M9</accession>
<protein>
    <recommendedName>
        <fullName evidence="3">Alpha-L-fucosidase</fullName>
    </recommendedName>
</protein>
<dbReference type="PANTHER" id="PTHR10030:SF27">
    <property type="entry name" value="ALPHA-L-FUCOSIDASE 1"/>
    <property type="match status" value="1"/>
</dbReference>
<evidence type="ECO:0000313" key="1">
    <source>
        <dbReference type="EMBL" id="KAF4364139.1"/>
    </source>
</evidence>
<dbReference type="InterPro" id="IPR017853">
    <property type="entry name" value="GH"/>
</dbReference>
<dbReference type="EMBL" id="JAATIP010000169">
    <property type="protein sequence ID" value="KAF4364139.1"/>
    <property type="molecule type" value="Genomic_DNA"/>
</dbReference>
<reference evidence="1 2" key="1">
    <citation type="journal article" date="2020" name="bioRxiv">
        <title>Sequence and annotation of 42 cannabis genomes reveals extensive copy number variation in cannabinoid synthesis and pathogen resistance genes.</title>
        <authorList>
            <person name="Mckernan K.J."/>
            <person name="Helbert Y."/>
            <person name="Kane L.T."/>
            <person name="Ebling H."/>
            <person name="Zhang L."/>
            <person name="Liu B."/>
            <person name="Eaton Z."/>
            <person name="Mclaughlin S."/>
            <person name="Kingan S."/>
            <person name="Baybayan P."/>
            <person name="Concepcion G."/>
            <person name="Jordan M."/>
            <person name="Riva A."/>
            <person name="Barbazuk W."/>
            <person name="Harkins T."/>
        </authorList>
    </citation>
    <scope>NUCLEOTIDE SEQUENCE [LARGE SCALE GENOMIC DNA]</scope>
    <source>
        <strain evidence="2">cv. Jamaican Lion 4</strain>
        <tissue evidence="1">Leaf</tissue>
    </source>
</reference>
<gene>
    <name evidence="1" type="ORF">F8388_003519</name>
</gene>
<dbReference type="SUPFAM" id="SSF51445">
    <property type="entry name" value="(Trans)glycosidases"/>
    <property type="match status" value="1"/>
</dbReference>